<dbReference type="Pfam" id="PF07705">
    <property type="entry name" value="CARDB"/>
    <property type="match status" value="1"/>
</dbReference>
<dbReference type="Gene3D" id="2.60.40.10">
    <property type="entry name" value="Immunoglobulins"/>
    <property type="match status" value="1"/>
</dbReference>
<dbReference type="InterPro" id="IPR011635">
    <property type="entry name" value="CARDB"/>
</dbReference>
<dbReference type="EMBL" id="LMVM01000012">
    <property type="protein sequence ID" value="PAV05099.1"/>
    <property type="molecule type" value="Genomic_DNA"/>
</dbReference>
<evidence type="ECO:0000313" key="3">
    <source>
        <dbReference type="Proteomes" id="UP000217784"/>
    </source>
</evidence>
<organism evidence="2 3">
    <name type="scientific">Methanobacterium bryantii</name>
    <dbReference type="NCBI Taxonomy" id="2161"/>
    <lineage>
        <taxon>Archaea</taxon>
        <taxon>Methanobacteriati</taxon>
        <taxon>Methanobacteriota</taxon>
        <taxon>Methanomada group</taxon>
        <taxon>Methanobacteria</taxon>
        <taxon>Methanobacteriales</taxon>
        <taxon>Methanobacteriaceae</taxon>
        <taxon>Methanobacterium</taxon>
    </lineage>
</organism>
<reference evidence="2 3" key="1">
    <citation type="journal article" date="2017" name="BMC Genomics">
        <title>Genomic analysis of methanogenic archaea reveals a shift towards energy conservation.</title>
        <authorList>
            <person name="Gilmore S.P."/>
            <person name="Henske J.K."/>
            <person name="Sexton J.A."/>
            <person name="Solomon K.V."/>
            <person name="Seppala S."/>
            <person name="Yoo J.I."/>
            <person name="Huyett L.M."/>
            <person name="Pressman A."/>
            <person name="Cogan J.Z."/>
            <person name="Kivenson V."/>
            <person name="Peng X."/>
            <person name="Tan Y."/>
            <person name="Valentine D.L."/>
            <person name="O'Malley M.A."/>
        </authorList>
    </citation>
    <scope>NUCLEOTIDE SEQUENCE [LARGE SCALE GENOMIC DNA]</scope>
    <source>
        <strain evidence="2 3">M.o.H.</strain>
    </source>
</reference>
<dbReference type="RefSeq" id="WP_069584864.1">
    <property type="nucleotide sequence ID" value="NZ_LMVM01000012.1"/>
</dbReference>
<dbReference type="AlphaFoldDB" id="A0A2A2H6R4"/>
<name>A0A2A2H6R4_METBR</name>
<comment type="caution">
    <text evidence="2">The sequence shown here is derived from an EMBL/GenBank/DDBJ whole genome shotgun (WGS) entry which is preliminary data.</text>
</comment>
<feature type="domain" description="CARDB" evidence="1">
    <location>
        <begin position="32"/>
        <end position="138"/>
    </location>
</feature>
<proteinExistence type="predicted"/>
<evidence type="ECO:0000313" key="2">
    <source>
        <dbReference type="EMBL" id="PAV05099.1"/>
    </source>
</evidence>
<dbReference type="Proteomes" id="UP000217784">
    <property type="component" value="Unassembled WGS sequence"/>
</dbReference>
<dbReference type="InterPro" id="IPR013783">
    <property type="entry name" value="Ig-like_fold"/>
</dbReference>
<keyword evidence="3" id="KW-1185">Reference proteome</keyword>
<sequence>MNRYQGIAGIIVLTLLITAFFNFPETNAAYTPDLSIVKVSPNNYEGFSTYPKYVPGYAVEIANYGSGASKNTTLDFYIKTFDNKYLKKTIKVPALNAGKGTRIRFSMSNQTDGSFKEGYAVVNSNKAFKEIKFTNNARKFSLKEAMLSASNKTVTEVYQTAGTPTTWTGTTLNYTSPLSGKTGITRMYCKINFDNTRDISIWNITASIPGNLRDNVTIKSFGEYQQDSGHPTSWNDTSCTFNIDTYYNRLEYIEITVTGQNLESKNVFKEPIQVFKMDWINTDEEPDYGYWDYSDIAEGLTRNIQEDYSGVVTSNQTYTTTNAKTYTVHHNNVIELIVKGNTGGYYTAGWFITPKGTFNNVTGLYGNSEKPAILISNGQYGISQKIRSIQEIGFKIKGSNISGFTDFKSLGFRSWTWKEQY</sequence>
<gene>
    <name evidence="2" type="ORF">ASJ80_12475</name>
</gene>
<dbReference type="OrthoDB" id="68229at2157"/>
<protein>
    <recommendedName>
        <fullName evidence="1">CARDB domain-containing protein</fullName>
    </recommendedName>
</protein>
<accession>A0A2A2H6R4</accession>
<evidence type="ECO:0000259" key="1">
    <source>
        <dbReference type="Pfam" id="PF07705"/>
    </source>
</evidence>